<protein>
    <recommendedName>
        <fullName evidence="4">DUF948 domain-containing protein</fullName>
    </recommendedName>
</protein>
<dbReference type="EMBL" id="LCFB01000019">
    <property type="protein sequence ID" value="KKS84460.1"/>
    <property type="molecule type" value="Genomic_DNA"/>
</dbReference>
<organism evidence="2 3">
    <name type="scientific">Candidatus Gottesmanbacteria bacterium GW2011_GWA1_43_11</name>
    <dbReference type="NCBI Taxonomy" id="1618436"/>
    <lineage>
        <taxon>Bacteria</taxon>
        <taxon>Candidatus Gottesmaniibacteriota</taxon>
    </lineage>
</organism>
<keyword evidence="1" id="KW-1133">Transmembrane helix</keyword>
<dbReference type="AlphaFoldDB" id="A0A0G1CF67"/>
<dbReference type="STRING" id="1618436.UV59_C0019G0035"/>
<sequence length="86" mass="9219">MDTTQVVLILVVTALTILLVVIGIQVILILKELRRSMEKMNKMLDDAGLVTGSVTKAVSGAAGLVEGIKAGLSLVNFFHKEEPKKT</sequence>
<feature type="transmembrane region" description="Helical" evidence="1">
    <location>
        <begin position="6"/>
        <end position="30"/>
    </location>
</feature>
<evidence type="ECO:0008006" key="4">
    <source>
        <dbReference type="Google" id="ProtNLM"/>
    </source>
</evidence>
<name>A0A0G1CF67_9BACT</name>
<accession>A0A0G1CF67</accession>
<keyword evidence="1" id="KW-0472">Membrane</keyword>
<keyword evidence="1" id="KW-0812">Transmembrane</keyword>
<evidence type="ECO:0000313" key="3">
    <source>
        <dbReference type="Proteomes" id="UP000034543"/>
    </source>
</evidence>
<evidence type="ECO:0000313" key="2">
    <source>
        <dbReference type="EMBL" id="KKS84460.1"/>
    </source>
</evidence>
<comment type="caution">
    <text evidence="2">The sequence shown here is derived from an EMBL/GenBank/DDBJ whole genome shotgun (WGS) entry which is preliminary data.</text>
</comment>
<proteinExistence type="predicted"/>
<evidence type="ECO:0000256" key="1">
    <source>
        <dbReference type="SAM" id="Phobius"/>
    </source>
</evidence>
<gene>
    <name evidence="2" type="ORF">UV59_C0019G0035</name>
</gene>
<dbReference type="PATRIC" id="fig|1618436.3.peg.984"/>
<reference evidence="2 3" key="1">
    <citation type="journal article" date="2015" name="Nature">
        <title>rRNA introns, odd ribosomes, and small enigmatic genomes across a large radiation of phyla.</title>
        <authorList>
            <person name="Brown C.T."/>
            <person name="Hug L.A."/>
            <person name="Thomas B.C."/>
            <person name="Sharon I."/>
            <person name="Castelle C.J."/>
            <person name="Singh A."/>
            <person name="Wilkins M.J."/>
            <person name="Williams K.H."/>
            <person name="Banfield J.F."/>
        </authorList>
    </citation>
    <scope>NUCLEOTIDE SEQUENCE [LARGE SCALE GENOMIC DNA]</scope>
</reference>
<dbReference type="Proteomes" id="UP000034543">
    <property type="component" value="Unassembled WGS sequence"/>
</dbReference>